<sequence>MTKKTTKKTDYKIDLKELLDAGCHFGHQARRWNPKMKQYIYVKRDGVHIFDLEKTAAHLSAAMEKVRDLVAEGKEVVFVGTKRQASSIVEEEAKKVGAPYVAIRWLGGTVTNWEQIKKGIDKLNEYEEKKAKGEFKKYTKKENLLIAREMEKLDRFLGGLKTLTQIPEAIFVVDIKKEVAAVKEAKIRGLELIAMVDSNADPDVVTDVIPANDDAVRSIKLVVAKMAQAYSDGKGLKGKKPKAKS</sequence>
<dbReference type="AlphaFoldDB" id="A0A0G1RWE8"/>
<dbReference type="SUPFAM" id="SSF52313">
    <property type="entry name" value="Ribosomal protein S2"/>
    <property type="match status" value="1"/>
</dbReference>
<comment type="similarity">
    <text evidence="1 5">Belongs to the universal ribosomal protein uS2 family.</text>
</comment>
<proteinExistence type="inferred from homology"/>
<dbReference type="PANTHER" id="PTHR12534:SF0">
    <property type="entry name" value="SMALL RIBOSOMAL SUBUNIT PROTEIN US2M"/>
    <property type="match status" value="1"/>
</dbReference>
<dbReference type="Gene3D" id="1.10.287.610">
    <property type="entry name" value="Helix hairpin bin"/>
    <property type="match status" value="1"/>
</dbReference>
<evidence type="ECO:0000313" key="7">
    <source>
        <dbReference type="Proteomes" id="UP000033860"/>
    </source>
</evidence>
<comment type="caution">
    <text evidence="6">The sequence shown here is derived from an EMBL/GenBank/DDBJ whole genome shotgun (WGS) entry which is preliminary data.</text>
</comment>
<organism evidence="6 7">
    <name type="scientific">Candidatus Beckwithbacteria bacterium GW2011_GWB1_47_15</name>
    <dbReference type="NCBI Taxonomy" id="1618371"/>
    <lineage>
        <taxon>Bacteria</taxon>
        <taxon>Candidatus Beckwithiibacteriota</taxon>
    </lineage>
</organism>
<evidence type="ECO:0000256" key="1">
    <source>
        <dbReference type="ARBA" id="ARBA00006242"/>
    </source>
</evidence>
<dbReference type="PANTHER" id="PTHR12534">
    <property type="entry name" value="30S RIBOSOMAL PROTEIN S2 PROKARYOTIC AND ORGANELLAR"/>
    <property type="match status" value="1"/>
</dbReference>
<dbReference type="GO" id="GO:0006412">
    <property type="term" value="P:translation"/>
    <property type="evidence" value="ECO:0007669"/>
    <property type="project" value="UniProtKB-UniRule"/>
</dbReference>
<dbReference type="Pfam" id="PF00318">
    <property type="entry name" value="Ribosomal_S2"/>
    <property type="match status" value="1"/>
</dbReference>
<accession>A0A0G1RWE8</accession>
<dbReference type="GO" id="GO:0003735">
    <property type="term" value="F:structural constituent of ribosome"/>
    <property type="evidence" value="ECO:0007669"/>
    <property type="project" value="InterPro"/>
</dbReference>
<dbReference type="PRINTS" id="PR00395">
    <property type="entry name" value="RIBOSOMALS2"/>
</dbReference>
<dbReference type="EMBL" id="LCNT01000003">
    <property type="protein sequence ID" value="KKU61451.1"/>
    <property type="molecule type" value="Genomic_DNA"/>
</dbReference>
<dbReference type="InterPro" id="IPR001865">
    <property type="entry name" value="Ribosomal_uS2"/>
</dbReference>
<evidence type="ECO:0000256" key="3">
    <source>
        <dbReference type="ARBA" id="ARBA00023274"/>
    </source>
</evidence>
<dbReference type="HAMAP" id="MF_00291_B">
    <property type="entry name" value="Ribosomal_uS2_B"/>
    <property type="match status" value="1"/>
</dbReference>
<name>A0A0G1RWE8_9BACT</name>
<dbReference type="Gene3D" id="3.40.50.10490">
    <property type="entry name" value="Glucose-6-phosphate isomerase like protein, domain 1"/>
    <property type="match status" value="1"/>
</dbReference>
<dbReference type="GO" id="GO:0015935">
    <property type="term" value="C:small ribosomal subunit"/>
    <property type="evidence" value="ECO:0007669"/>
    <property type="project" value="InterPro"/>
</dbReference>
<dbReference type="NCBIfam" id="TIGR01011">
    <property type="entry name" value="rpsB_bact"/>
    <property type="match status" value="1"/>
</dbReference>
<dbReference type="InterPro" id="IPR023591">
    <property type="entry name" value="Ribosomal_uS2_flav_dom_sf"/>
</dbReference>
<evidence type="ECO:0000313" key="6">
    <source>
        <dbReference type="EMBL" id="KKU61451.1"/>
    </source>
</evidence>
<evidence type="ECO:0000256" key="4">
    <source>
        <dbReference type="ARBA" id="ARBA00035256"/>
    </source>
</evidence>
<dbReference type="InterPro" id="IPR005706">
    <property type="entry name" value="Ribosomal_uS2_bac/mit/plastid"/>
</dbReference>
<dbReference type="Proteomes" id="UP000033860">
    <property type="component" value="Unassembled WGS sequence"/>
</dbReference>
<evidence type="ECO:0000256" key="2">
    <source>
        <dbReference type="ARBA" id="ARBA00022980"/>
    </source>
</evidence>
<dbReference type="CDD" id="cd01425">
    <property type="entry name" value="RPS2"/>
    <property type="match status" value="1"/>
</dbReference>
<protein>
    <recommendedName>
        <fullName evidence="4 5">Small ribosomal subunit protein uS2</fullName>
    </recommendedName>
</protein>
<keyword evidence="2 5" id="KW-0689">Ribosomal protein</keyword>
<gene>
    <name evidence="5" type="primary">rpsB</name>
    <name evidence="6" type="ORF">UX85_C0003G0110</name>
</gene>
<dbReference type="PATRIC" id="fig|1618371.3.peg.499"/>
<keyword evidence="3 5" id="KW-0687">Ribonucleoprotein</keyword>
<evidence type="ECO:0000256" key="5">
    <source>
        <dbReference type="HAMAP-Rule" id="MF_00291"/>
    </source>
</evidence>
<reference evidence="6 7" key="1">
    <citation type="journal article" date="2015" name="Nature">
        <title>rRNA introns, odd ribosomes, and small enigmatic genomes across a large radiation of phyla.</title>
        <authorList>
            <person name="Brown C.T."/>
            <person name="Hug L.A."/>
            <person name="Thomas B.C."/>
            <person name="Sharon I."/>
            <person name="Castelle C.J."/>
            <person name="Singh A."/>
            <person name="Wilkins M.J."/>
            <person name="Williams K.H."/>
            <person name="Banfield J.F."/>
        </authorList>
    </citation>
    <scope>NUCLEOTIDE SEQUENCE [LARGE SCALE GENOMIC DNA]</scope>
</reference>